<dbReference type="InterPro" id="IPR050951">
    <property type="entry name" value="Retrovirus_Pol_polyprotein"/>
</dbReference>
<dbReference type="InterPro" id="IPR041577">
    <property type="entry name" value="RT_RNaseH_2"/>
</dbReference>
<dbReference type="InterPro" id="IPR043502">
    <property type="entry name" value="DNA/RNA_pol_sf"/>
</dbReference>
<dbReference type="SUPFAM" id="SSF53098">
    <property type="entry name" value="Ribonuclease H-like"/>
    <property type="match status" value="1"/>
</dbReference>
<organism evidence="8 9">
    <name type="scientific">Plakobranchus ocellatus</name>
    <dbReference type="NCBI Taxonomy" id="259542"/>
    <lineage>
        <taxon>Eukaryota</taxon>
        <taxon>Metazoa</taxon>
        <taxon>Spiralia</taxon>
        <taxon>Lophotrochozoa</taxon>
        <taxon>Mollusca</taxon>
        <taxon>Gastropoda</taxon>
        <taxon>Heterobranchia</taxon>
        <taxon>Euthyneura</taxon>
        <taxon>Panpulmonata</taxon>
        <taxon>Sacoglossa</taxon>
        <taxon>Placobranchoidea</taxon>
        <taxon>Plakobranchidae</taxon>
        <taxon>Plakobranchus</taxon>
    </lineage>
</organism>
<evidence type="ECO:0000256" key="2">
    <source>
        <dbReference type="ARBA" id="ARBA00022695"/>
    </source>
</evidence>
<keyword evidence="1" id="KW-0808">Transferase</keyword>
<keyword evidence="2" id="KW-0548">Nucleotidyltransferase</keyword>
<dbReference type="InterPro" id="IPR001584">
    <property type="entry name" value="Integrase_cat-core"/>
</dbReference>
<evidence type="ECO:0000256" key="1">
    <source>
        <dbReference type="ARBA" id="ARBA00022679"/>
    </source>
</evidence>
<dbReference type="Pfam" id="PF00665">
    <property type="entry name" value="rve"/>
    <property type="match status" value="1"/>
</dbReference>
<dbReference type="Gene3D" id="3.30.420.10">
    <property type="entry name" value="Ribonuclease H-like superfamily/Ribonuclease H"/>
    <property type="match status" value="1"/>
</dbReference>
<dbReference type="InterPro" id="IPR000863">
    <property type="entry name" value="Sulfotransferase_dom"/>
</dbReference>
<keyword evidence="5" id="KW-0511">Multifunctional enzyme</keyword>
<dbReference type="GO" id="GO:0015074">
    <property type="term" value="P:DNA integration"/>
    <property type="evidence" value="ECO:0007669"/>
    <property type="project" value="InterPro"/>
</dbReference>
<dbReference type="InterPro" id="IPR043128">
    <property type="entry name" value="Rev_trsase/Diguanyl_cyclase"/>
</dbReference>
<sequence>MLKSNIAKVSAIVTIVSLFGLLVLHRSLKLSSSNIMIPRNLSTGESHVNHHAVDRPKSVLSKTQRLPKALIIGFSKCGTAALRTFLTIHPYIVSPVLELRYFTLYYSRGLEWYRKQMPPSTSQQITVEKTPAYIMTNESLKRIYRFDPQIKLIVIVRDPIVRLQSQYAHTFSHTLIKPSFNDWCVETTNDKRVIHFSHYARYIRQVFNIFTRDQVLILNEDTMEEDPLSVLKEAEAFLQIHRAFSHDMFVYNKAKGFFCFNTSSKLFPRVLKMVKVNRFTGCLGIDKGRQHPQINANVLKHLKAVIGPLNEDLFALIGKRFHWDNFEDKSKAPTLTVTDYNPDETVDALDDSVDIKPRKKTARLSIGSLISIATESPILVIPQSTTPVVTEAPFLATTIPPVHVITETSVPVAAMTQVSVSTEPPDPDLTEVPAIFTTETPVPDPINTSCVLLSPQIWPTSSSLPTWVHIFVLAAFGKRQCQPLSVAAAGNPHQPNTFSVVDRLSGRSYLVDTGAEVSVYPASVQERKSQPHSSTLTAANVTSIHTWGKRKVFLAIGQKGQYQHEFYLADVTRPILGADFFIKHGLAIDLRGKRLLSLDNMSILHRETKSPLTLSGLGFPLKHEYDSLLQQFPELLAPHFHQCNNKHGSFQRLMDGILRDIPFAFVYLDDILVASRSSQEHAQHLEQLFKLLSANGLVIKKCIFGAEELDFLGHHVSAIGIAPLPDRVAALRDSKPPQNRTGLQRFLGMINYYHRFLPGLAPILAPLHAQASGKRQSIEWSAECQASFDEVKEILARSVLLHHPLPDAPTSLTVDASSTAGRPFTLYTDHKPLTFALSSETDRSPRQTRHLAFIAEFTTDIRHIKGKFNVVADALSRITTTSNAADTINFCPVSTSHPVEVDWTDFAQLAKDQIQSGKMASYRTATTGLILKDIDIGPSTLFCDTSLGVTRPVLPVSWTRPVFNKIHGLSHPGVRPTQKAIAQRFVWHGMKRDIRQWCKECPDCQASKIHRHTHSALTKRPQPSDRFRSLHVDLVVPLPESHGMTYLFTVIDRFTRWPEAVPLPDAQASTCATALLQHWVARFGVSEDITSDRGRQFTYALWTQLNSLLGINANTTTAYHPQANGMVERLHRQLKASLKARTTSSHWFDELPMVLLGIRSSWRRPYDGPYLVLNKSDKFFTVDIKGRPETISIDRLKAALVTQLTTAGDIDRPPEPPSAEPQANSPPQPFLPTSSPSMVNLVTKTRSGRSIRLPSRTSRKKIRDPSSWRASMGKKLRQSVKCYVDRKDPSTLRKRTTDTCTHVLPAPGTDQAGLLHHEPEALGKPDVPTEYRCVHQGERRIRLKIVLDDSKQQQ</sequence>
<keyword evidence="4" id="KW-0255">Endonuclease</keyword>
<dbReference type="EMBL" id="BLXT01006951">
    <property type="protein sequence ID" value="GFO34986.1"/>
    <property type="molecule type" value="Genomic_DNA"/>
</dbReference>
<dbReference type="InterPro" id="IPR000477">
    <property type="entry name" value="RT_dom"/>
</dbReference>
<keyword evidence="9" id="KW-1185">Reference proteome</keyword>
<dbReference type="Pfam" id="PF17919">
    <property type="entry name" value="RT_RNaseH_2"/>
    <property type="match status" value="1"/>
</dbReference>
<dbReference type="InterPro" id="IPR041588">
    <property type="entry name" value="Integrase_H2C2"/>
</dbReference>
<dbReference type="GO" id="GO:0008146">
    <property type="term" value="F:sulfotransferase activity"/>
    <property type="evidence" value="ECO:0007669"/>
    <property type="project" value="InterPro"/>
</dbReference>
<dbReference type="GO" id="GO:0003676">
    <property type="term" value="F:nucleic acid binding"/>
    <property type="evidence" value="ECO:0007669"/>
    <property type="project" value="InterPro"/>
</dbReference>
<dbReference type="Pfam" id="PF17921">
    <property type="entry name" value="Integrase_H2C2"/>
    <property type="match status" value="1"/>
</dbReference>
<evidence type="ECO:0000256" key="6">
    <source>
        <dbReference type="SAM" id="MobiDB-lite"/>
    </source>
</evidence>
<dbReference type="Proteomes" id="UP000735302">
    <property type="component" value="Unassembled WGS sequence"/>
</dbReference>
<dbReference type="FunFam" id="3.30.70.270:FF:000003">
    <property type="entry name" value="Transposon Ty3-G Gag-Pol polyprotein"/>
    <property type="match status" value="1"/>
</dbReference>
<dbReference type="GO" id="GO:0016779">
    <property type="term" value="F:nucleotidyltransferase activity"/>
    <property type="evidence" value="ECO:0007669"/>
    <property type="project" value="UniProtKB-KW"/>
</dbReference>
<dbReference type="PANTHER" id="PTHR37984:SF5">
    <property type="entry name" value="PROTEIN NYNRIN-LIKE"/>
    <property type="match status" value="1"/>
</dbReference>
<dbReference type="SUPFAM" id="SSF52540">
    <property type="entry name" value="P-loop containing nucleoside triphosphate hydrolases"/>
    <property type="match status" value="1"/>
</dbReference>
<dbReference type="GO" id="GO:0004519">
    <property type="term" value="F:endonuclease activity"/>
    <property type="evidence" value="ECO:0007669"/>
    <property type="project" value="UniProtKB-KW"/>
</dbReference>
<dbReference type="Gene3D" id="1.10.340.70">
    <property type="match status" value="1"/>
</dbReference>
<evidence type="ECO:0000256" key="5">
    <source>
        <dbReference type="ARBA" id="ARBA00023268"/>
    </source>
</evidence>
<comment type="caution">
    <text evidence="8">The sequence shown here is derived from an EMBL/GenBank/DDBJ whole genome shotgun (WGS) entry which is preliminary data.</text>
</comment>
<dbReference type="Pfam" id="PF00685">
    <property type="entry name" value="Sulfotransfer_1"/>
    <property type="match status" value="1"/>
</dbReference>
<proteinExistence type="predicted"/>
<feature type="compositionally biased region" description="Polar residues" evidence="6">
    <location>
        <begin position="1231"/>
        <end position="1245"/>
    </location>
</feature>
<dbReference type="Gene3D" id="2.40.70.10">
    <property type="entry name" value="Acid Proteases"/>
    <property type="match status" value="1"/>
</dbReference>
<dbReference type="PROSITE" id="PS50994">
    <property type="entry name" value="INTEGRASE"/>
    <property type="match status" value="1"/>
</dbReference>
<dbReference type="InterPro" id="IPR012337">
    <property type="entry name" value="RNaseH-like_sf"/>
</dbReference>
<dbReference type="Pfam" id="PF00078">
    <property type="entry name" value="RVT_1"/>
    <property type="match status" value="1"/>
</dbReference>
<accession>A0AAV4CSY1</accession>
<feature type="compositionally biased region" description="Pro residues" evidence="6">
    <location>
        <begin position="1215"/>
        <end position="1230"/>
    </location>
</feature>
<keyword evidence="3" id="KW-0540">Nuclease</keyword>
<evidence type="ECO:0000256" key="4">
    <source>
        <dbReference type="ARBA" id="ARBA00022759"/>
    </source>
</evidence>
<dbReference type="FunFam" id="3.30.70.270:FF:000020">
    <property type="entry name" value="Transposon Tf2-6 polyprotein-like Protein"/>
    <property type="match status" value="1"/>
</dbReference>
<evidence type="ECO:0000313" key="9">
    <source>
        <dbReference type="Proteomes" id="UP000735302"/>
    </source>
</evidence>
<dbReference type="SUPFAM" id="SSF50630">
    <property type="entry name" value="Acid proteases"/>
    <property type="match status" value="1"/>
</dbReference>
<dbReference type="InterPro" id="IPR036397">
    <property type="entry name" value="RNaseH_sf"/>
</dbReference>
<dbReference type="Gene3D" id="3.30.70.270">
    <property type="match status" value="2"/>
</dbReference>
<feature type="region of interest" description="Disordered" evidence="6">
    <location>
        <begin position="1207"/>
        <end position="1271"/>
    </location>
</feature>
<gene>
    <name evidence="8" type="ORF">PoB_006149100</name>
</gene>
<evidence type="ECO:0000259" key="7">
    <source>
        <dbReference type="PROSITE" id="PS50994"/>
    </source>
</evidence>
<keyword evidence="4" id="KW-0378">Hydrolase</keyword>
<dbReference type="Gene3D" id="3.40.50.300">
    <property type="entry name" value="P-loop containing nucleotide triphosphate hydrolases"/>
    <property type="match status" value="1"/>
</dbReference>
<protein>
    <submittedName>
        <fullName evidence="8">Pol polyprotein</fullName>
    </submittedName>
</protein>
<evidence type="ECO:0000313" key="8">
    <source>
        <dbReference type="EMBL" id="GFO34986.1"/>
    </source>
</evidence>
<name>A0AAV4CSY1_9GAST</name>
<dbReference type="InterPro" id="IPR021109">
    <property type="entry name" value="Peptidase_aspartic_dom_sf"/>
</dbReference>
<dbReference type="SUPFAM" id="SSF56672">
    <property type="entry name" value="DNA/RNA polymerases"/>
    <property type="match status" value="1"/>
</dbReference>
<dbReference type="PANTHER" id="PTHR37984">
    <property type="entry name" value="PROTEIN CBG26694"/>
    <property type="match status" value="1"/>
</dbReference>
<dbReference type="InterPro" id="IPR027417">
    <property type="entry name" value="P-loop_NTPase"/>
</dbReference>
<feature type="domain" description="Integrase catalytic" evidence="7">
    <location>
        <begin position="1019"/>
        <end position="1196"/>
    </location>
</feature>
<reference evidence="8 9" key="1">
    <citation type="journal article" date="2021" name="Elife">
        <title>Chloroplast acquisition without the gene transfer in kleptoplastic sea slugs, Plakobranchus ocellatus.</title>
        <authorList>
            <person name="Maeda T."/>
            <person name="Takahashi S."/>
            <person name="Yoshida T."/>
            <person name="Shimamura S."/>
            <person name="Takaki Y."/>
            <person name="Nagai Y."/>
            <person name="Toyoda A."/>
            <person name="Suzuki Y."/>
            <person name="Arimoto A."/>
            <person name="Ishii H."/>
            <person name="Satoh N."/>
            <person name="Nishiyama T."/>
            <person name="Hasebe M."/>
            <person name="Maruyama T."/>
            <person name="Minagawa J."/>
            <person name="Obokata J."/>
            <person name="Shigenobu S."/>
        </authorList>
    </citation>
    <scope>NUCLEOTIDE SEQUENCE [LARGE SCALE GENOMIC DNA]</scope>
</reference>
<evidence type="ECO:0000256" key="3">
    <source>
        <dbReference type="ARBA" id="ARBA00022722"/>
    </source>
</evidence>